<feature type="transmembrane region" description="Helical" evidence="8">
    <location>
        <begin position="193"/>
        <end position="215"/>
    </location>
</feature>
<evidence type="ECO:0000256" key="8">
    <source>
        <dbReference type="SAM" id="Phobius"/>
    </source>
</evidence>
<dbReference type="GO" id="GO:0016020">
    <property type="term" value="C:membrane"/>
    <property type="evidence" value="ECO:0007669"/>
    <property type="project" value="UniProtKB-SubCell"/>
</dbReference>
<dbReference type="EMBL" id="PVTH01000004">
    <property type="protein sequence ID" value="PRY53007.1"/>
    <property type="molecule type" value="Genomic_DNA"/>
</dbReference>
<evidence type="ECO:0000256" key="3">
    <source>
        <dbReference type="ARBA" id="ARBA00022449"/>
    </source>
</evidence>
<feature type="transmembrane region" description="Helical" evidence="8">
    <location>
        <begin position="45"/>
        <end position="64"/>
    </location>
</feature>
<evidence type="ECO:0000259" key="9">
    <source>
        <dbReference type="Pfam" id="PF00999"/>
    </source>
</evidence>
<keyword evidence="5 8" id="KW-1133">Transmembrane helix</keyword>
<dbReference type="InterPro" id="IPR038770">
    <property type="entry name" value="Na+/solute_symporter_sf"/>
</dbReference>
<dbReference type="SUPFAM" id="SSF52402">
    <property type="entry name" value="Adenine nucleotide alpha hydrolases-like"/>
    <property type="match status" value="1"/>
</dbReference>
<dbReference type="GO" id="GO:0015297">
    <property type="term" value="F:antiporter activity"/>
    <property type="evidence" value="ECO:0007669"/>
    <property type="project" value="UniProtKB-KW"/>
</dbReference>
<dbReference type="Gene3D" id="1.20.1530.20">
    <property type="match status" value="1"/>
</dbReference>
<comment type="caution">
    <text evidence="10">The sequence shown here is derived from an EMBL/GenBank/DDBJ whole genome shotgun (WGS) entry which is preliminary data.</text>
</comment>
<name>A0A2T0U507_9SPHI</name>
<dbReference type="Pfam" id="PF00999">
    <property type="entry name" value="Na_H_Exchanger"/>
    <property type="match status" value="1"/>
</dbReference>
<keyword evidence="7 8" id="KW-0472">Membrane</keyword>
<dbReference type="InterPro" id="IPR006153">
    <property type="entry name" value="Cation/H_exchanger_TM"/>
</dbReference>
<evidence type="ECO:0000256" key="6">
    <source>
        <dbReference type="ARBA" id="ARBA00023065"/>
    </source>
</evidence>
<feature type="domain" description="Cation/H+ exchanger transmembrane" evidence="9">
    <location>
        <begin position="29"/>
        <end position="400"/>
    </location>
</feature>
<feature type="transmembrane region" description="Helical" evidence="8">
    <location>
        <begin position="70"/>
        <end position="89"/>
    </location>
</feature>
<feature type="transmembrane region" description="Helical" evidence="8">
    <location>
        <begin position="101"/>
        <end position="122"/>
    </location>
</feature>
<dbReference type="GO" id="GO:1902600">
    <property type="term" value="P:proton transmembrane transport"/>
    <property type="evidence" value="ECO:0007669"/>
    <property type="project" value="InterPro"/>
</dbReference>
<evidence type="ECO:0000256" key="7">
    <source>
        <dbReference type="ARBA" id="ARBA00023136"/>
    </source>
</evidence>
<dbReference type="PANTHER" id="PTHR43562:SF4">
    <property type="entry name" value="NA(+)_H(+) ANTIPORTER NHAS5"/>
    <property type="match status" value="1"/>
</dbReference>
<evidence type="ECO:0000256" key="5">
    <source>
        <dbReference type="ARBA" id="ARBA00022989"/>
    </source>
</evidence>
<keyword evidence="2" id="KW-0813">Transport</keyword>
<reference evidence="10 11" key="1">
    <citation type="submission" date="2018-03" db="EMBL/GenBank/DDBJ databases">
        <title>Genomic Encyclopedia of Type Strains, Phase III (KMG-III): the genomes of soil and plant-associated and newly described type strains.</title>
        <authorList>
            <person name="Whitman W."/>
        </authorList>
    </citation>
    <scope>NUCLEOTIDE SEQUENCE [LARGE SCALE GENOMIC DNA]</scope>
    <source>
        <strain evidence="10 11">CGMCC 1.9313</strain>
    </source>
</reference>
<dbReference type="Proteomes" id="UP000238034">
    <property type="component" value="Unassembled WGS sequence"/>
</dbReference>
<feature type="transmembrane region" description="Helical" evidence="8">
    <location>
        <begin position="20"/>
        <end position="38"/>
    </location>
</feature>
<feature type="transmembrane region" description="Helical" evidence="8">
    <location>
        <begin position="128"/>
        <end position="148"/>
    </location>
</feature>
<gene>
    <name evidence="10" type="ORF">B0I27_10414</name>
</gene>
<keyword evidence="3" id="KW-0050">Antiport</keyword>
<feature type="transmembrane region" description="Helical" evidence="8">
    <location>
        <begin position="308"/>
        <end position="330"/>
    </location>
</feature>
<dbReference type="PANTHER" id="PTHR43562">
    <property type="entry name" value="NAPA-TYPE SODIUM/HYDROGEN ANTIPORTER"/>
    <property type="match status" value="1"/>
</dbReference>
<feature type="transmembrane region" description="Helical" evidence="8">
    <location>
        <begin position="382"/>
        <end position="401"/>
    </location>
</feature>
<dbReference type="AlphaFoldDB" id="A0A2T0U507"/>
<feature type="transmembrane region" description="Helical" evidence="8">
    <location>
        <begin position="342"/>
        <end position="362"/>
    </location>
</feature>
<protein>
    <submittedName>
        <fullName evidence="10">Transporter (CPA2 family)</fullName>
    </submittedName>
</protein>
<evidence type="ECO:0000256" key="1">
    <source>
        <dbReference type="ARBA" id="ARBA00004141"/>
    </source>
</evidence>
<proteinExistence type="predicted"/>
<evidence type="ECO:0000313" key="11">
    <source>
        <dbReference type="Proteomes" id="UP000238034"/>
    </source>
</evidence>
<comment type="subcellular location">
    <subcellularLocation>
        <location evidence="1">Membrane</location>
        <topology evidence="1">Multi-pass membrane protein</topology>
    </subcellularLocation>
</comment>
<evidence type="ECO:0000256" key="2">
    <source>
        <dbReference type="ARBA" id="ARBA00022448"/>
    </source>
</evidence>
<organism evidence="10 11">
    <name type="scientific">Arcticibacter pallidicorallinus</name>
    <dbReference type="NCBI Taxonomy" id="1259464"/>
    <lineage>
        <taxon>Bacteria</taxon>
        <taxon>Pseudomonadati</taxon>
        <taxon>Bacteroidota</taxon>
        <taxon>Sphingobacteriia</taxon>
        <taxon>Sphingobacteriales</taxon>
        <taxon>Sphingobacteriaceae</taxon>
        <taxon>Arcticibacter</taxon>
    </lineage>
</organism>
<evidence type="ECO:0000313" key="10">
    <source>
        <dbReference type="EMBL" id="PRY53007.1"/>
    </source>
</evidence>
<evidence type="ECO:0000256" key="4">
    <source>
        <dbReference type="ARBA" id="ARBA00022692"/>
    </source>
</evidence>
<feature type="transmembrane region" description="Helical" evidence="8">
    <location>
        <begin position="160"/>
        <end position="181"/>
    </location>
</feature>
<feature type="transmembrane region" description="Helical" evidence="8">
    <location>
        <begin position="278"/>
        <end position="302"/>
    </location>
</feature>
<keyword evidence="11" id="KW-1185">Reference proteome</keyword>
<keyword evidence="4 8" id="KW-0812">Transmembrane</keyword>
<sequence length="724" mass="79774">MLMLMVILSNLEFTLPLRNPVMIFSLVLFIILFAPILFNKIKVPHIIGLIVAGVIVGPYGLNLLTRDSSIVLFGTVGLLYIMFLAGLEIDLSEFKKNRNKIIVFGLTTFLLPLVIGSLASYYVLGYGFLSSVLLASMFSTHTLIAYPIASRYGISKNRAVTLTIGGTMITDILALLILAAIAGMSKGEVTSSFWVQLGGSCIVFVCVVFFLFPPVIRWFFKKFEDSVSQYIFVLAIVFLASFLAEAAGIEAIIGAFFSGLVLNKFVPHSSPLMNRIDFVGNALFIPFFLIGVGMLVDITVLFKGVGALKVAGIIVLVAVLTKYLAAWITQKIFKLSSAEGKMIFGLSTSHAAATLAIILVGYNIIVGETATGEPIRLLNEDVLNGTIILILISCAISSFVVEKASQTLALEEESLDQSLDNPDEKIMISLAYPETVQDLVDMGLILKPRKSSIPVYGLHIVSDENTSGSNQVAGKKMMDKAISHAAASENTLLPLTRYDINVSNAITYTIKEHGITDVLIGLHRNSSQLQFLGPVAGNILQRINETVYIYKPLQPINTLNRIVAAVPPKAELEPGFIHWIGKIYNIAREAALPLVFYANTDTIEAIQTVDQSRKTMLQKTFNAFENWEDFLILSRELKQNDLFLIISSRKGHISYSRELDKLPYYLHQYFNNFSLLIIFPKQLESGINMKDIEQTDGNLIEVIADKIGTVSRAGSFLRRLLRGN</sequence>
<accession>A0A2T0U507</accession>
<keyword evidence="6" id="KW-0406">Ion transport</keyword>